<dbReference type="Proteomes" id="UP001162793">
    <property type="component" value="Unassembled WGS sequence"/>
</dbReference>
<reference evidence="3" key="1">
    <citation type="journal article" date="2023" name="Front. Microbiol.">
        <title>Ralstonia chuxiongensis sp. nov., Ralstonia mojiangensis sp. nov., and Ralstonia soli sp. nov., isolated from tobacco fields, are three novel species in the family Burkholderiaceae.</title>
        <authorList>
            <person name="Lu C.H."/>
            <person name="Zhang Y.Y."/>
            <person name="Jiang N."/>
            <person name="Chen W."/>
            <person name="Shao X."/>
            <person name="Zhao Z.M."/>
            <person name="Lu W.L."/>
            <person name="Hu X."/>
            <person name="Xi Y.X."/>
            <person name="Zou S.Y."/>
            <person name="Wei Q.J."/>
            <person name="Lin Z.L."/>
            <person name="Gong L."/>
            <person name="Gai X.T."/>
            <person name="Zhang L.Q."/>
            <person name="Li J.Y."/>
            <person name="Jin Y."/>
            <person name="Xia Z.Y."/>
        </authorList>
    </citation>
    <scope>NUCLEOTIDE SEQUENCE [LARGE SCALE GENOMIC DNA]</scope>
    <source>
        <strain evidence="3">21YRMH01-3</strain>
    </source>
</reference>
<comment type="caution">
    <text evidence="2">The sequence shown here is derived from an EMBL/GenBank/DDBJ whole genome shotgun (WGS) entry which is preliminary data.</text>
</comment>
<feature type="transmembrane region" description="Helical" evidence="1">
    <location>
        <begin position="190"/>
        <end position="213"/>
    </location>
</feature>
<accession>A0AA42BKY1</accession>
<proteinExistence type="predicted"/>
<evidence type="ECO:0000313" key="2">
    <source>
        <dbReference type="EMBL" id="MCP1173342.1"/>
    </source>
</evidence>
<keyword evidence="1" id="KW-0472">Membrane</keyword>
<organism evidence="2 3">
    <name type="scientific">Ralstonia chuxiongensis</name>
    <dbReference type="NCBI Taxonomy" id="2957504"/>
    <lineage>
        <taxon>Bacteria</taxon>
        <taxon>Pseudomonadati</taxon>
        <taxon>Pseudomonadota</taxon>
        <taxon>Betaproteobacteria</taxon>
        <taxon>Burkholderiales</taxon>
        <taxon>Burkholderiaceae</taxon>
        <taxon>Ralstonia</taxon>
    </lineage>
</organism>
<name>A0AA42BKY1_9RALS</name>
<keyword evidence="1" id="KW-0812">Transmembrane</keyword>
<dbReference type="AlphaFoldDB" id="A0AA42BKY1"/>
<feature type="transmembrane region" description="Helical" evidence="1">
    <location>
        <begin position="141"/>
        <end position="162"/>
    </location>
</feature>
<feature type="transmembrane region" description="Helical" evidence="1">
    <location>
        <begin position="105"/>
        <end position="129"/>
    </location>
</feature>
<gene>
    <name evidence="2" type="ORF">NKG59_13340</name>
</gene>
<dbReference type="RefSeq" id="WP_253537445.1">
    <property type="nucleotide sequence ID" value="NZ_JAMYWC010000003.1"/>
</dbReference>
<dbReference type="Pfam" id="PF09948">
    <property type="entry name" value="PpoB2"/>
    <property type="match status" value="1"/>
</dbReference>
<protein>
    <submittedName>
        <fullName evidence="2">DUF2182 domain-containing protein</fullName>
    </submittedName>
</protein>
<evidence type="ECO:0000256" key="1">
    <source>
        <dbReference type="SAM" id="Phobius"/>
    </source>
</evidence>
<evidence type="ECO:0000313" key="3">
    <source>
        <dbReference type="Proteomes" id="UP001162793"/>
    </source>
</evidence>
<keyword evidence="3" id="KW-1185">Reference proteome</keyword>
<dbReference type="EMBL" id="JAMYWC010000003">
    <property type="protein sequence ID" value="MCP1173342.1"/>
    <property type="molecule type" value="Genomic_DNA"/>
</dbReference>
<feature type="transmembrane region" description="Helical" evidence="1">
    <location>
        <begin position="61"/>
        <end position="85"/>
    </location>
</feature>
<keyword evidence="1" id="KW-1133">Transmembrane helix</keyword>
<feature type="transmembrane region" description="Helical" evidence="1">
    <location>
        <begin position="20"/>
        <end position="40"/>
    </location>
</feature>
<dbReference type="InterPro" id="IPR018688">
    <property type="entry name" value="PpoB2-like"/>
</dbReference>
<sequence length="257" mass="26885">MTSTLSSVELPREHAVSERGFLAVSALIFIASAAATVAWCDSMSAMGEMPMAWMPMCGQTWWSFAASFTGMWTLMMVAMMLPSLLPMLRRYRVALHVAGKPNVDAHTALAGTAYFAVWGLIGAMVFALGAAVAQLEMTWPVLARTLPAASGAVVLAAGALQFSAWKARQLAGCRAAPALGSTAWRYGLRLGMRCATSCAALTAILLVIGVMDLRAMPAVSAAITLERLVPAGDRVARCIGAVAIVAGLLQLASAVLP</sequence>